<dbReference type="PANTHER" id="PTHR31061">
    <property type="entry name" value="LD22376P"/>
    <property type="match status" value="1"/>
</dbReference>
<reference evidence="2 3" key="1">
    <citation type="submission" date="2020-10" db="EMBL/GenBank/DDBJ databases">
        <title>Mucilaginibacter mali sp. nov., isolated from rhizosphere soil of apple orchard.</title>
        <authorList>
            <person name="Lee J.-S."/>
            <person name="Kim H.S."/>
            <person name="Kim J.-S."/>
        </authorList>
    </citation>
    <scope>NUCLEOTIDE SEQUENCE [LARGE SCALE GENOMIC DNA]</scope>
    <source>
        <strain evidence="2 3">KCTC 23157</strain>
    </source>
</reference>
<feature type="transmembrane region" description="Helical" evidence="1">
    <location>
        <begin position="311"/>
        <end position="330"/>
    </location>
</feature>
<feature type="transmembrane region" description="Helical" evidence="1">
    <location>
        <begin position="245"/>
        <end position="267"/>
    </location>
</feature>
<evidence type="ECO:0000313" key="2">
    <source>
        <dbReference type="EMBL" id="MBE9668362.1"/>
    </source>
</evidence>
<organism evidence="2 3">
    <name type="scientific">Mucilaginibacter boryungensis</name>
    <dbReference type="NCBI Taxonomy" id="768480"/>
    <lineage>
        <taxon>Bacteria</taxon>
        <taxon>Pseudomonadati</taxon>
        <taxon>Bacteroidota</taxon>
        <taxon>Sphingobacteriia</taxon>
        <taxon>Sphingobacteriales</taxon>
        <taxon>Sphingobacteriaceae</taxon>
        <taxon>Mucilaginibacter</taxon>
    </lineage>
</organism>
<keyword evidence="1" id="KW-0812">Transmembrane</keyword>
<protein>
    <submittedName>
        <fullName evidence="2">DUF5009 domain-containing protein</fullName>
    </submittedName>
</protein>
<feature type="transmembrane region" description="Helical" evidence="1">
    <location>
        <begin position="189"/>
        <end position="208"/>
    </location>
</feature>
<dbReference type="EMBL" id="JADFFM010000002">
    <property type="protein sequence ID" value="MBE9668362.1"/>
    <property type="molecule type" value="Genomic_DNA"/>
</dbReference>
<gene>
    <name evidence="2" type="ORF">IRJ18_18475</name>
</gene>
<keyword evidence="1" id="KW-0472">Membrane</keyword>
<comment type="caution">
    <text evidence="2">The sequence shown here is derived from an EMBL/GenBank/DDBJ whole genome shotgun (WGS) entry which is preliminary data.</text>
</comment>
<keyword evidence="3" id="KW-1185">Reference proteome</keyword>
<sequence length="410" mass="46615">MSASLTTSIDNPVKKQPRLLSLDALRGFDMFWIISGEQIFQGIASVIQAKYNLTRNAANWRINTDERLSISERLMVGVSNQFHHSPWNGFTFYDLIFPLFIFIAGISMAFSYGKPLPQSKAEAKAITWARYQQLFKRTCLLILLGMVVNGLLKFQGYDQTRFASVLGRIGLACFFAAIIYLNASFRWQLVWFGLILLGYWMLVAWVPVPHYGAGVLSPAENLPAYIDQHFLPGKLHRKVYDPEGLLSTIPAIATAMMGLFTGRFLQWEADNKLSPVKKMLIMFATGILLVITGLVWNISFPINKTLWTSSFAIYAGGWSLLLFSVFYGIIDVAGYKKWCQPFVWIGTNAILIYVATEGLINFEFTSQYLFGGIINKMPQPWHQAGIWIGVLLIELLLMRFLYRKKTFLKF</sequence>
<feature type="transmembrane region" description="Helical" evidence="1">
    <location>
        <begin position="134"/>
        <end position="152"/>
    </location>
</feature>
<feature type="transmembrane region" description="Helical" evidence="1">
    <location>
        <begin position="95"/>
        <end position="113"/>
    </location>
</feature>
<evidence type="ECO:0000313" key="3">
    <source>
        <dbReference type="Proteomes" id="UP000632774"/>
    </source>
</evidence>
<proteinExistence type="predicted"/>
<feature type="transmembrane region" description="Helical" evidence="1">
    <location>
        <begin position="164"/>
        <end position="182"/>
    </location>
</feature>
<feature type="transmembrane region" description="Helical" evidence="1">
    <location>
        <begin position="279"/>
        <end position="299"/>
    </location>
</feature>
<name>A0ABR9XMC1_9SPHI</name>
<dbReference type="PANTHER" id="PTHR31061:SF24">
    <property type="entry name" value="LD22376P"/>
    <property type="match status" value="1"/>
</dbReference>
<dbReference type="Proteomes" id="UP000632774">
    <property type="component" value="Unassembled WGS sequence"/>
</dbReference>
<accession>A0ABR9XMC1</accession>
<feature type="transmembrane region" description="Helical" evidence="1">
    <location>
        <begin position="384"/>
        <end position="402"/>
    </location>
</feature>
<keyword evidence="1" id="KW-1133">Transmembrane helix</keyword>
<evidence type="ECO:0000256" key="1">
    <source>
        <dbReference type="SAM" id="Phobius"/>
    </source>
</evidence>
<feature type="transmembrane region" description="Helical" evidence="1">
    <location>
        <begin position="342"/>
        <end position="364"/>
    </location>
</feature>